<dbReference type="InterPro" id="IPR013324">
    <property type="entry name" value="RNA_pol_sigma_r3/r4-like"/>
</dbReference>
<dbReference type="OrthoDB" id="6392at2"/>
<dbReference type="PANTHER" id="PTHR40083">
    <property type="entry name" value="UPF0122 PROTEIN CBO2450/CLC_2298"/>
    <property type="match status" value="1"/>
</dbReference>
<dbReference type="SUPFAM" id="SSF88659">
    <property type="entry name" value="Sigma3 and sigma4 domains of RNA polymerase sigma factors"/>
    <property type="match status" value="1"/>
</dbReference>
<comment type="function">
    <text evidence="2 3">Might take part in the signal recognition particle (SRP) pathway. This is inferred from the conservation of its genetic proximity to ftsY/ffh. May be a regulatory protein.</text>
</comment>
<proteinExistence type="inferred from homology"/>
<dbReference type="InterPro" id="IPR054831">
    <property type="entry name" value="UPF0122_fam_protein"/>
</dbReference>
<dbReference type="AlphaFoldDB" id="A0A1D2YXI5"/>
<dbReference type="PANTHER" id="PTHR40083:SF1">
    <property type="entry name" value="UPF0122 PROTEIN YLXM"/>
    <property type="match status" value="1"/>
</dbReference>
<dbReference type="Proteomes" id="UP000243739">
    <property type="component" value="Unassembled WGS sequence"/>
</dbReference>
<sequence>MLEKTTRFIMLYDFYQDLLTEKQKKYAELYYQDDLSLGEIAEEFGISRQAVYEHIKRSEMLLEDYESKLKLLAKHEERKEILNDMEQLLNQLQDDSAQGYTEQLREKITLLRRLD</sequence>
<evidence type="ECO:0000256" key="2">
    <source>
        <dbReference type="ARBA" id="ARBA00024764"/>
    </source>
</evidence>
<accession>A0A1D2YXI5</accession>
<keyword evidence="4" id="KW-0175">Coiled coil</keyword>
<dbReference type="InterPro" id="IPR007394">
    <property type="entry name" value="UPF0122"/>
</dbReference>
<dbReference type="Pfam" id="PF04297">
    <property type="entry name" value="UPF0122"/>
    <property type="match status" value="1"/>
</dbReference>
<feature type="coiled-coil region" evidence="4">
    <location>
        <begin position="55"/>
        <end position="98"/>
    </location>
</feature>
<evidence type="ECO:0000313" key="5">
    <source>
        <dbReference type="EMBL" id="OEG00370.1"/>
    </source>
</evidence>
<organism evidence="5 6">
    <name type="scientific">Vulcanibacillus modesticaldus</name>
    <dbReference type="NCBI Taxonomy" id="337097"/>
    <lineage>
        <taxon>Bacteria</taxon>
        <taxon>Bacillati</taxon>
        <taxon>Bacillota</taxon>
        <taxon>Bacilli</taxon>
        <taxon>Bacillales</taxon>
        <taxon>Bacillaceae</taxon>
        <taxon>Vulcanibacillus</taxon>
    </lineage>
</organism>
<name>A0A1D2YXI5_9BACI</name>
<evidence type="ECO:0000256" key="3">
    <source>
        <dbReference type="HAMAP-Rule" id="MF_00245"/>
    </source>
</evidence>
<dbReference type="NCBIfam" id="NF045758">
    <property type="entry name" value="YlxM"/>
    <property type="match status" value="1"/>
</dbReference>
<comment type="similarity">
    <text evidence="1 3">Belongs to the UPF0122 family.</text>
</comment>
<gene>
    <name evidence="5" type="ORF">BHF71_00225</name>
</gene>
<dbReference type="NCBIfam" id="NF001070">
    <property type="entry name" value="PRK00118.1-6"/>
    <property type="match status" value="1"/>
</dbReference>
<dbReference type="RefSeq" id="WP_069655683.1">
    <property type="nucleotide sequence ID" value="NZ_MIJF01000001.1"/>
</dbReference>
<keyword evidence="6" id="KW-1185">Reference proteome</keyword>
<dbReference type="EMBL" id="MIJF01000001">
    <property type="protein sequence ID" value="OEG00370.1"/>
    <property type="molecule type" value="Genomic_DNA"/>
</dbReference>
<dbReference type="InterPro" id="IPR036388">
    <property type="entry name" value="WH-like_DNA-bd_sf"/>
</dbReference>
<comment type="caution">
    <text evidence="5">The sequence shown here is derived from an EMBL/GenBank/DDBJ whole genome shotgun (WGS) entry which is preliminary data.</text>
</comment>
<evidence type="ECO:0000313" key="6">
    <source>
        <dbReference type="Proteomes" id="UP000243739"/>
    </source>
</evidence>
<dbReference type="Gene3D" id="1.10.10.10">
    <property type="entry name" value="Winged helix-like DNA-binding domain superfamily/Winged helix DNA-binding domain"/>
    <property type="match status" value="1"/>
</dbReference>
<evidence type="ECO:0000256" key="4">
    <source>
        <dbReference type="SAM" id="Coils"/>
    </source>
</evidence>
<reference evidence="5 6" key="1">
    <citation type="submission" date="2016-09" db="EMBL/GenBank/DDBJ databases">
        <title>Draft genome sequence for the type strain of Vulcanibacillus modesticaldus BR, a strictly anaerobic, moderately thermophilic, and nitrate-reducing bacterium from deep sea-hydrothermal vents of the Mid-Atlantic Ridge.</title>
        <authorList>
            <person name="Abin C.A."/>
            <person name="Hollibaugh J.T."/>
        </authorList>
    </citation>
    <scope>NUCLEOTIDE SEQUENCE [LARGE SCALE GENOMIC DNA]</scope>
    <source>
        <strain evidence="5 6">BR</strain>
    </source>
</reference>
<dbReference type="HAMAP" id="MF_00245">
    <property type="entry name" value="UPF0122"/>
    <property type="match status" value="1"/>
</dbReference>
<protein>
    <recommendedName>
        <fullName evidence="3">UPF0122 protein BHF71_00225</fullName>
    </recommendedName>
</protein>
<evidence type="ECO:0000256" key="1">
    <source>
        <dbReference type="ARBA" id="ARBA00008720"/>
    </source>
</evidence>
<dbReference type="STRING" id="337097.BHF71_00225"/>